<evidence type="ECO:0000313" key="1">
    <source>
        <dbReference type="EMBL" id="PEA86400.1"/>
    </source>
</evidence>
<comment type="caution">
    <text evidence="1">The sequence shown here is derived from an EMBL/GenBank/DDBJ whole genome shotgun (WGS) entry which is preliminary data.</text>
</comment>
<dbReference type="AlphaFoldDB" id="A0A9X6THR9"/>
<gene>
    <name evidence="1" type="ORF">CON71_30240</name>
</gene>
<dbReference type="EMBL" id="NVNL01000076">
    <property type="protein sequence ID" value="PEA86400.1"/>
    <property type="molecule type" value="Genomic_DNA"/>
</dbReference>
<name>A0A9X6THR9_BACTU</name>
<reference evidence="1 2" key="1">
    <citation type="submission" date="2017-09" db="EMBL/GenBank/DDBJ databases">
        <title>Large-scale bioinformatics analysis of Bacillus genomes uncovers conserved roles of natural products in bacterial physiology.</title>
        <authorList>
            <consortium name="Agbiome Team Llc"/>
            <person name="Bleich R.M."/>
            <person name="Grubbs K.J."/>
            <person name="Santa Maria K.C."/>
            <person name="Allen S.E."/>
            <person name="Farag S."/>
            <person name="Shank E.A."/>
            <person name="Bowers A."/>
        </authorList>
    </citation>
    <scope>NUCLEOTIDE SEQUENCE [LARGE SCALE GENOMIC DNA]</scope>
    <source>
        <strain evidence="1 2">AFS089089</strain>
    </source>
</reference>
<dbReference type="InterPro" id="IPR025053">
    <property type="entry name" value="DUF3985"/>
</dbReference>
<dbReference type="RefSeq" id="WP_098902674.1">
    <property type="nucleotide sequence ID" value="NZ_NVNL01000076.1"/>
</dbReference>
<proteinExistence type="predicted"/>
<accession>A0A9X6THR9</accession>
<sequence>MVILMLILLCLLIYVFGKVTYLALKLLMIVVIIMFIVKIGKKLFGL</sequence>
<protein>
    <submittedName>
        <fullName evidence="1">DUF3985 domain-containing protein</fullName>
    </submittedName>
</protein>
<dbReference type="Proteomes" id="UP000220702">
    <property type="component" value="Unassembled WGS sequence"/>
</dbReference>
<evidence type="ECO:0000313" key="2">
    <source>
        <dbReference type="Proteomes" id="UP000220702"/>
    </source>
</evidence>
<dbReference type="Pfam" id="PF13153">
    <property type="entry name" value="DUF3985"/>
    <property type="match status" value="1"/>
</dbReference>
<organism evidence="1 2">
    <name type="scientific">Bacillus thuringiensis</name>
    <dbReference type="NCBI Taxonomy" id="1428"/>
    <lineage>
        <taxon>Bacteria</taxon>
        <taxon>Bacillati</taxon>
        <taxon>Bacillota</taxon>
        <taxon>Bacilli</taxon>
        <taxon>Bacillales</taxon>
        <taxon>Bacillaceae</taxon>
        <taxon>Bacillus</taxon>
        <taxon>Bacillus cereus group</taxon>
    </lineage>
</organism>